<keyword evidence="1" id="KW-0472">Membrane</keyword>
<dbReference type="EMBL" id="VTOW01000002">
    <property type="protein sequence ID" value="NKE71726.1"/>
    <property type="molecule type" value="Genomic_DNA"/>
</dbReference>
<name>A0A7X6IBF5_9BACT</name>
<feature type="transmembrane region" description="Helical" evidence="1">
    <location>
        <begin position="200"/>
        <end position="220"/>
    </location>
</feature>
<feature type="transmembrane region" description="Helical" evidence="1">
    <location>
        <begin position="15"/>
        <end position="43"/>
    </location>
</feature>
<organism evidence="2 3">
    <name type="scientific">Candidatus Manganitrophus noduliformans</name>
    <dbReference type="NCBI Taxonomy" id="2606439"/>
    <lineage>
        <taxon>Bacteria</taxon>
        <taxon>Pseudomonadati</taxon>
        <taxon>Nitrospirota</taxon>
        <taxon>Nitrospiria</taxon>
        <taxon>Candidatus Troglogloeales</taxon>
        <taxon>Candidatus Manganitrophaceae</taxon>
        <taxon>Candidatus Manganitrophus</taxon>
    </lineage>
</organism>
<keyword evidence="1" id="KW-1133">Transmembrane helix</keyword>
<dbReference type="AlphaFoldDB" id="A0A7X6IBF5"/>
<dbReference type="Proteomes" id="UP000534783">
    <property type="component" value="Unassembled WGS sequence"/>
</dbReference>
<gene>
    <name evidence="2" type="ORF">MNODULE_13345</name>
</gene>
<dbReference type="Pfam" id="PF03929">
    <property type="entry name" value="PepSY_TM"/>
    <property type="match status" value="1"/>
</dbReference>
<sequence>MEKVSAKPAMTFRNILFWIHLAAGTVAGVVILVMSVTGALIAFEPQIVDFAERGVRNVPPPAPGAQRLNMETIVAKAREAFPEVPPSGVSMRSEPTSSAGVSFGREGTLFVNPYTGDVLGQGSKIHKLMHDIQDWHRWLGSREIGRPVTGVSNAAFLILVVTGVYLWWPRRWAGTTLKAVTRFNPRLQGKARDWNRHNVIGFWCAPLLVVITLTGLVMSYRWANDLLYRLAGNEPPPARQTVPPGPPLEFPLDRVDPLWARAEAQAPGWASIRLRFPQQAEGPATVFIQEPATWHPSPRSLLTLNPVTAEVVKWEPFSEYNLGRTLRAWVRPIHTGVAGGIPGQIIALIGAMGGIMLAWTGLAMAWRRIFQRKREAVSAPAVTPNQTAS</sequence>
<keyword evidence="3" id="KW-1185">Reference proteome</keyword>
<evidence type="ECO:0000313" key="2">
    <source>
        <dbReference type="EMBL" id="NKE71726.1"/>
    </source>
</evidence>
<comment type="caution">
    <text evidence="2">The sequence shown here is derived from an EMBL/GenBank/DDBJ whole genome shotgun (WGS) entry which is preliminary data.</text>
</comment>
<proteinExistence type="predicted"/>
<reference evidence="2 3" key="1">
    <citation type="journal article" date="2020" name="Nature">
        <title>Bacterial chemolithoautotrophy via manganese oxidation.</title>
        <authorList>
            <person name="Yu H."/>
            <person name="Leadbetter J.R."/>
        </authorList>
    </citation>
    <scope>NUCLEOTIDE SEQUENCE [LARGE SCALE GENOMIC DNA]</scope>
    <source>
        <strain evidence="2 3">Mn-1</strain>
    </source>
</reference>
<evidence type="ECO:0000256" key="1">
    <source>
        <dbReference type="SAM" id="Phobius"/>
    </source>
</evidence>
<evidence type="ECO:0000313" key="3">
    <source>
        <dbReference type="Proteomes" id="UP000534783"/>
    </source>
</evidence>
<keyword evidence="1" id="KW-0812">Transmembrane</keyword>
<accession>A0A7X6IBF5</accession>
<feature type="transmembrane region" description="Helical" evidence="1">
    <location>
        <begin position="148"/>
        <end position="168"/>
    </location>
</feature>
<dbReference type="RefSeq" id="WP_168060625.1">
    <property type="nucleotide sequence ID" value="NZ_VTOW01000002.1"/>
</dbReference>
<dbReference type="InterPro" id="IPR005625">
    <property type="entry name" value="PepSY-ass_TM"/>
</dbReference>
<protein>
    <submittedName>
        <fullName evidence="2">PepSY domain-containing protein</fullName>
    </submittedName>
</protein>
<dbReference type="PANTHER" id="PTHR34219">
    <property type="entry name" value="IRON-REGULATED INNER MEMBRANE PROTEIN-RELATED"/>
    <property type="match status" value="1"/>
</dbReference>
<feature type="transmembrane region" description="Helical" evidence="1">
    <location>
        <begin position="345"/>
        <end position="366"/>
    </location>
</feature>